<dbReference type="InterPro" id="IPR023011">
    <property type="entry name" value="ATP_synth_F0_asu_AS"/>
</dbReference>
<gene>
    <name evidence="11 13" type="primary">atpB</name>
    <name evidence="13" type="ORF">Q7X28_20030</name>
</gene>
<dbReference type="GO" id="GO:0046933">
    <property type="term" value="F:proton-transporting ATP synthase activity, rotational mechanism"/>
    <property type="evidence" value="ECO:0007669"/>
    <property type="project" value="UniProtKB-UniRule"/>
</dbReference>
<comment type="subcellular location">
    <subcellularLocation>
        <location evidence="11 12">Cell membrane</location>
        <topology evidence="11 12">Multi-pass membrane protein</topology>
    </subcellularLocation>
    <subcellularLocation>
        <location evidence="1">Membrane</location>
        <topology evidence="1">Multi-pass membrane protein</topology>
    </subcellularLocation>
</comment>
<feature type="transmembrane region" description="Helical" evidence="11">
    <location>
        <begin position="129"/>
        <end position="146"/>
    </location>
</feature>
<proteinExistence type="inferred from homology"/>
<dbReference type="PRINTS" id="PR00123">
    <property type="entry name" value="ATPASEA"/>
</dbReference>
<comment type="caution">
    <text evidence="13">The sequence shown here is derived from an EMBL/GenBank/DDBJ whole genome shotgun (WGS) entry which is preliminary data.</text>
</comment>
<evidence type="ECO:0000256" key="3">
    <source>
        <dbReference type="ARBA" id="ARBA00022448"/>
    </source>
</evidence>
<evidence type="ECO:0000256" key="6">
    <source>
        <dbReference type="ARBA" id="ARBA00022781"/>
    </source>
</evidence>
<dbReference type="InterPro" id="IPR000568">
    <property type="entry name" value="ATP_synth_F0_asu"/>
</dbReference>
<dbReference type="HAMAP" id="MF_01393">
    <property type="entry name" value="ATP_synth_a_bact"/>
    <property type="match status" value="1"/>
</dbReference>
<dbReference type="PANTHER" id="PTHR42823">
    <property type="entry name" value="ATP SYNTHASE SUBUNIT A, CHLOROPLASTIC"/>
    <property type="match status" value="1"/>
</dbReference>
<keyword evidence="14" id="KW-1185">Reference proteome</keyword>
<evidence type="ECO:0000256" key="10">
    <source>
        <dbReference type="ARBA" id="ARBA00023310"/>
    </source>
</evidence>
<evidence type="ECO:0000256" key="1">
    <source>
        <dbReference type="ARBA" id="ARBA00004141"/>
    </source>
</evidence>
<evidence type="ECO:0000313" key="14">
    <source>
        <dbReference type="Proteomes" id="UP001178281"/>
    </source>
</evidence>
<evidence type="ECO:0000256" key="2">
    <source>
        <dbReference type="ARBA" id="ARBA00006810"/>
    </source>
</evidence>
<organism evidence="13 14">
    <name type="scientific">Tsukamurella strandjordii</name>
    <dbReference type="NCBI Taxonomy" id="147577"/>
    <lineage>
        <taxon>Bacteria</taxon>
        <taxon>Bacillati</taxon>
        <taxon>Actinomycetota</taxon>
        <taxon>Actinomycetes</taxon>
        <taxon>Mycobacteriales</taxon>
        <taxon>Tsukamurellaceae</taxon>
        <taxon>Tsukamurella</taxon>
    </lineage>
</organism>
<keyword evidence="8 11" id="KW-0406">Ion transport</keyword>
<evidence type="ECO:0000256" key="8">
    <source>
        <dbReference type="ARBA" id="ARBA00023065"/>
    </source>
</evidence>
<feature type="transmembrane region" description="Helical" evidence="11">
    <location>
        <begin position="89"/>
        <end position="109"/>
    </location>
</feature>
<dbReference type="GO" id="GO:0005886">
    <property type="term" value="C:plasma membrane"/>
    <property type="evidence" value="ECO:0007669"/>
    <property type="project" value="UniProtKB-SubCell"/>
</dbReference>
<dbReference type="NCBIfam" id="TIGR01131">
    <property type="entry name" value="ATP_synt_6_or_A"/>
    <property type="match status" value="1"/>
</dbReference>
<evidence type="ECO:0000256" key="11">
    <source>
        <dbReference type="HAMAP-Rule" id="MF_01393"/>
    </source>
</evidence>
<dbReference type="EMBL" id="JAUTIX010000009">
    <property type="protein sequence ID" value="MDP0400212.1"/>
    <property type="molecule type" value="Genomic_DNA"/>
</dbReference>
<keyword evidence="10 11" id="KW-0066">ATP synthesis</keyword>
<dbReference type="GO" id="GO:0045259">
    <property type="term" value="C:proton-transporting ATP synthase complex"/>
    <property type="evidence" value="ECO:0007669"/>
    <property type="project" value="UniProtKB-KW"/>
</dbReference>
<dbReference type="InterPro" id="IPR035908">
    <property type="entry name" value="F0_ATP_A_sf"/>
</dbReference>
<sequence length="253" mass="27320">MNTIQLAEGGGGINVAHYKAIEIFGITFHWDTVLATAIAATIVLILAFILKAKVTSTGVPSGVQLFWEAITIQLRGQIESAIGMRVAPFLLPLAIALFTLILAANWLAVLPQQYTGPDGKPAEIFLPPAADVSFVYALVLVVYIGYHAAGFRTHGALGYPAKVVRGHAIGLAPINVIEELVSKPLSLALRLFGNVFAGTVMVAVIAMLPAYVLWFPNSLWKSFELFVGLIQAFIFSLLTILYFSTAMEKTDHH</sequence>
<dbReference type="Gene3D" id="1.20.120.220">
    <property type="entry name" value="ATP synthase, F0 complex, subunit A"/>
    <property type="match status" value="1"/>
</dbReference>
<keyword evidence="6 11" id="KW-0375">Hydrogen ion transport</keyword>
<keyword evidence="9 11" id="KW-0472">Membrane</keyword>
<dbReference type="Proteomes" id="UP001178281">
    <property type="component" value="Unassembled WGS sequence"/>
</dbReference>
<reference evidence="13" key="1">
    <citation type="submission" date="2023-08" db="EMBL/GenBank/DDBJ databases">
        <title>The draft genome of Tsukamurella strandjordii strain 050030.</title>
        <authorList>
            <person name="Zhao F."/>
            <person name="Feng Y."/>
            <person name="Zong Z."/>
        </authorList>
    </citation>
    <scope>NUCLEOTIDE SEQUENCE</scope>
    <source>
        <strain evidence="13">050030</strain>
    </source>
</reference>
<dbReference type="CDD" id="cd00310">
    <property type="entry name" value="ATP-synt_Fo_a_6"/>
    <property type="match status" value="1"/>
</dbReference>
<keyword evidence="5 11" id="KW-0812">Transmembrane</keyword>
<dbReference type="GO" id="GO:0042777">
    <property type="term" value="P:proton motive force-driven plasma membrane ATP synthesis"/>
    <property type="evidence" value="ECO:0007669"/>
    <property type="project" value="TreeGrafter"/>
</dbReference>
<evidence type="ECO:0000256" key="7">
    <source>
        <dbReference type="ARBA" id="ARBA00022989"/>
    </source>
</evidence>
<evidence type="ECO:0000256" key="12">
    <source>
        <dbReference type="RuleBase" id="RU000483"/>
    </source>
</evidence>
<dbReference type="AlphaFoldDB" id="A0AA90NH02"/>
<keyword evidence="3 11" id="KW-0813">Transport</keyword>
<evidence type="ECO:0000256" key="5">
    <source>
        <dbReference type="ARBA" id="ARBA00022692"/>
    </source>
</evidence>
<evidence type="ECO:0000313" key="13">
    <source>
        <dbReference type="EMBL" id="MDP0400212.1"/>
    </source>
</evidence>
<feature type="transmembrane region" description="Helical" evidence="11">
    <location>
        <begin position="32"/>
        <end position="50"/>
    </location>
</feature>
<accession>A0AA90NH02</accession>
<dbReference type="Pfam" id="PF00119">
    <property type="entry name" value="ATP-synt_A"/>
    <property type="match status" value="1"/>
</dbReference>
<feature type="transmembrane region" description="Helical" evidence="11">
    <location>
        <begin position="191"/>
        <end position="213"/>
    </location>
</feature>
<feature type="transmembrane region" description="Helical" evidence="11">
    <location>
        <begin position="225"/>
        <end position="243"/>
    </location>
</feature>
<dbReference type="RefSeq" id="WP_220658370.1">
    <property type="nucleotide sequence ID" value="NZ_BAAAII010000012.1"/>
</dbReference>
<evidence type="ECO:0000256" key="9">
    <source>
        <dbReference type="ARBA" id="ARBA00023136"/>
    </source>
</evidence>
<keyword evidence="4 11" id="KW-0138">CF(0)</keyword>
<evidence type="ECO:0000256" key="4">
    <source>
        <dbReference type="ARBA" id="ARBA00022547"/>
    </source>
</evidence>
<name>A0AA90NH02_9ACTN</name>
<keyword evidence="7 11" id="KW-1133">Transmembrane helix</keyword>
<comment type="similarity">
    <text evidence="2 11 12">Belongs to the ATPase A chain family.</text>
</comment>
<protein>
    <recommendedName>
        <fullName evidence="11 12">ATP synthase subunit a</fullName>
    </recommendedName>
    <alternativeName>
        <fullName evidence="11">ATP synthase F0 sector subunit a</fullName>
    </alternativeName>
    <alternativeName>
        <fullName evidence="11">F-ATPase subunit 6</fullName>
    </alternativeName>
</protein>
<comment type="function">
    <text evidence="11 12">Key component of the proton channel; it plays a direct role in the translocation of protons across the membrane.</text>
</comment>
<dbReference type="SUPFAM" id="SSF81336">
    <property type="entry name" value="F1F0 ATP synthase subunit A"/>
    <property type="match status" value="1"/>
</dbReference>
<dbReference type="PANTHER" id="PTHR42823:SF3">
    <property type="entry name" value="ATP SYNTHASE SUBUNIT A, CHLOROPLASTIC"/>
    <property type="match status" value="1"/>
</dbReference>
<keyword evidence="11" id="KW-1003">Cell membrane</keyword>
<dbReference type="PROSITE" id="PS00449">
    <property type="entry name" value="ATPASE_A"/>
    <property type="match status" value="1"/>
</dbReference>
<dbReference type="InterPro" id="IPR045082">
    <property type="entry name" value="ATP_syn_F0_a_bact/chloroplast"/>
</dbReference>